<reference evidence="3 4" key="1">
    <citation type="submission" date="2019-11" db="EMBL/GenBank/DDBJ databases">
        <authorList>
            <person name="Khan S.A."/>
            <person name="Jeon C.O."/>
            <person name="Chun B.H."/>
        </authorList>
    </citation>
    <scope>NUCLEOTIDE SEQUENCE [LARGE SCALE GENOMIC DNA]</scope>
    <source>
        <strain evidence="3 4">IMCC 1097</strain>
    </source>
</reference>
<dbReference type="GO" id="GO:0090313">
    <property type="term" value="P:regulation of protein targeting to membrane"/>
    <property type="evidence" value="ECO:0007669"/>
    <property type="project" value="TreeGrafter"/>
</dbReference>
<sequence>MRWIVGIVGGLVALVVIAVVAVVALVNPNDYKGVAIEQAAKAGWELSIDGDMSLAFWPSLAIDLPATRVASTRAKQTISVQDAQVSIAVWPLISAQRVEASTLTLRSPVIEWDLDAALPGAESTAKTDPSTGAGVAGFAIGGVDIQQGQIRLYQGAELVHDIALERLTLGALAPDTWVPIELVMDYQAPGMAPLRQTLTGDIKTDDAFARIEVRDLDSNTGGIAVTGNLAMVASPLALSGSLKVAEFNPTRVLSDLGIALPAMQNPNALTRASFGLTFDDQKSVYARELTINFDDTALAGEGGLVSLTPLKFNLQLSGDQLSVDDYLAVDTDAADSGPDTGASGSPLAAIAGIDGRIALAMGQLNASGLTLTDVDTVAVIEDRRIDVQRLNAQGYDGTIAAKAVVNGRSAIPSMSADLNLSSLQIQGLLADLAGYGDLSGIAEITGSFTAEGANAEAIMASLNGTSQGQLVNGALKGLAIDSLICEGMATLVGGQSKLAAGDSAFDAMRFDSDIRNGVATFNTLNVGLANLQVSGTGSINLPAQLVDMKLGANLSGDSAISGCKVPGALAEATIPLACKGGFSDDPLTLCKLDSSGMSQLLSASAKAKASARIEEEKAALKTKVEAKKAELKDDAKAKLEEKLGGALKGLFK</sequence>
<evidence type="ECO:0000259" key="2">
    <source>
        <dbReference type="Pfam" id="PF05170"/>
    </source>
</evidence>
<dbReference type="OrthoDB" id="9766390at2"/>
<evidence type="ECO:0000313" key="4">
    <source>
        <dbReference type="Proteomes" id="UP000388235"/>
    </source>
</evidence>
<name>A0A5Q2QD41_9GAMM</name>
<dbReference type="PANTHER" id="PTHR30441:SF8">
    <property type="entry name" value="DUF748 DOMAIN-CONTAINING PROTEIN"/>
    <property type="match status" value="1"/>
</dbReference>
<feature type="domain" description="AsmA" evidence="2">
    <location>
        <begin position="7"/>
        <end position="112"/>
    </location>
</feature>
<dbReference type="InterPro" id="IPR007844">
    <property type="entry name" value="AsmA"/>
</dbReference>
<dbReference type="PANTHER" id="PTHR30441">
    <property type="entry name" value="DUF748 DOMAIN-CONTAINING PROTEIN"/>
    <property type="match status" value="1"/>
</dbReference>
<evidence type="ECO:0000313" key="3">
    <source>
        <dbReference type="EMBL" id="QGG81233.1"/>
    </source>
</evidence>
<dbReference type="RefSeq" id="WP_153714736.1">
    <property type="nucleotide sequence ID" value="NZ_CP045871.1"/>
</dbReference>
<gene>
    <name evidence="3" type="ORF">GH975_11915</name>
</gene>
<dbReference type="Proteomes" id="UP000388235">
    <property type="component" value="Chromosome"/>
</dbReference>
<keyword evidence="1" id="KW-0175">Coiled coil</keyword>
<dbReference type="AlphaFoldDB" id="A0A5Q2QD41"/>
<evidence type="ECO:0000256" key="1">
    <source>
        <dbReference type="SAM" id="Coils"/>
    </source>
</evidence>
<dbReference type="KEGG" id="llp:GH975_11915"/>
<dbReference type="InterPro" id="IPR052894">
    <property type="entry name" value="AsmA-related"/>
</dbReference>
<dbReference type="Pfam" id="PF05170">
    <property type="entry name" value="AsmA"/>
    <property type="match status" value="2"/>
</dbReference>
<organism evidence="3 4">
    <name type="scientific">Litorivicinus lipolyticus</name>
    <dbReference type="NCBI Taxonomy" id="418701"/>
    <lineage>
        <taxon>Bacteria</taxon>
        <taxon>Pseudomonadati</taxon>
        <taxon>Pseudomonadota</taxon>
        <taxon>Gammaproteobacteria</taxon>
        <taxon>Oceanospirillales</taxon>
        <taxon>Litorivicinaceae</taxon>
        <taxon>Litorivicinus</taxon>
    </lineage>
</organism>
<proteinExistence type="predicted"/>
<keyword evidence="4" id="KW-1185">Reference proteome</keyword>
<feature type="domain" description="AsmA" evidence="2">
    <location>
        <begin position="257"/>
        <end position="523"/>
    </location>
</feature>
<protein>
    <submittedName>
        <fullName evidence="3">AsmA family protein</fullName>
    </submittedName>
</protein>
<accession>A0A5Q2QD41</accession>
<feature type="coiled-coil region" evidence="1">
    <location>
        <begin position="610"/>
        <end position="641"/>
    </location>
</feature>
<dbReference type="EMBL" id="CP045871">
    <property type="protein sequence ID" value="QGG81233.1"/>
    <property type="molecule type" value="Genomic_DNA"/>
</dbReference>
<dbReference type="GO" id="GO:0005886">
    <property type="term" value="C:plasma membrane"/>
    <property type="evidence" value="ECO:0007669"/>
    <property type="project" value="TreeGrafter"/>
</dbReference>